<dbReference type="PANTHER" id="PTHR37298:SF1">
    <property type="entry name" value="UPF0111 PROTEIN YKAA"/>
    <property type="match status" value="1"/>
</dbReference>
<accession>A0A2X2YKC1</accession>
<evidence type="ECO:0000313" key="4">
    <source>
        <dbReference type="EMBL" id="SQC02251.1"/>
    </source>
</evidence>
<gene>
    <name evidence="2" type="ORF">HHJ67_01815</name>
    <name evidence="3" type="ORF">NCTC11820_00262</name>
    <name evidence="4" type="ORF">NCTC11820_02146</name>
</gene>
<dbReference type="EMBL" id="UASJ01000013">
    <property type="protein sequence ID" value="SQC02251.1"/>
    <property type="molecule type" value="Genomic_DNA"/>
</dbReference>
<dbReference type="Gene3D" id="1.20.58.220">
    <property type="entry name" value="Phosphate transport system protein phou homolog 2, domain 2"/>
    <property type="match status" value="1"/>
</dbReference>
<dbReference type="PANTHER" id="PTHR37298">
    <property type="entry name" value="UPF0111 PROTEIN YKAA"/>
    <property type="match status" value="1"/>
</dbReference>
<evidence type="ECO:0000256" key="1">
    <source>
        <dbReference type="ARBA" id="ARBA00008591"/>
    </source>
</evidence>
<dbReference type="EMBL" id="JABCUI010000001">
    <property type="protein sequence ID" value="NMW86489.1"/>
    <property type="molecule type" value="Genomic_DNA"/>
</dbReference>
<dbReference type="AlphaFoldDB" id="A0A2X2YKC1"/>
<dbReference type="RefSeq" id="WP_004008437.1">
    <property type="nucleotide sequence ID" value="NZ_CAMYEK010000002.1"/>
</dbReference>
<evidence type="ECO:0000313" key="2">
    <source>
        <dbReference type="EMBL" id="NMW86489.1"/>
    </source>
</evidence>
<reference evidence="2 6" key="2">
    <citation type="submission" date="2020-04" db="EMBL/GenBank/DDBJ databases">
        <title>Antimicrobial susceptibility and clonality of vaginal-derived multi-drug resistant Mobiluncus isolates in China.</title>
        <authorList>
            <person name="Zhang X."/>
        </authorList>
    </citation>
    <scope>NUCLEOTIDE SEQUENCE [LARGE SCALE GENOMIC DNA]</scope>
    <source>
        <strain evidence="2 6">19</strain>
    </source>
</reference>
<dbReference type="Proteomes" id="UP000250245">
    <property type="component" value="Unassembled WGS sequence"/>
</dbReference>
<dbReference type="OMA" id="THAIFHQ"/>
<proteinExistence type="inferred from homology"/>
<organism evidence="3 5">
    <name type="scientific">Mobiluncus curtisii</name>
    <dbReference type="NCBI Taxonomy" id="2051"/>
    <lineage>
        <taxon>Bacteria</taxon>
        <taxon>Bacillati</taxon>
        <taxon>Actinomycetota</taxon>
        <taxon>Actinomycetes</taxon>
        <taxon>Actinomycetales</taxon>
        <taxon>Actinomycetaceae</taxon>
        <taxon>Mobiluncus</taxon>
    </lineage>
</organism>
<dbReference type="InterPro" id="IPR018445">
    <property type="entry name" value="Put_Phosphate_transp_reg"/>
</dbReference>
<dbReference type="GeneID" id="55564587"/>
<evidence type="ECO:0000313" key="5">
    <source>
        <dbReference type="Proteomes" id="UP000250245"/>
    </source>
</evidence>
<sequence length="206" mass="23327">MGLFNRAKDEGFFEQLTEIANNLIEGTDILAKLMSLPTAQRDGVRNDLHAVENSSDDLTHEFMNKINQTFVTPLDRDDLSELAYRLDDCMDLVDEAGNLIVVYQLQEIPECLHKQAAILQKCAKVTASAMPRLKTLDELREYWVEVNRLENQADQIYMHCLSDIVNHNPDPIAVIKLKDVTERLEDACDAFEHLAALVEGIAIKES</sequence>
<dbReference type="EMBL" id="UASJ01000001">
    <property type="protein sequence ID" value="SQB63481.1"/>
    <property type="molecule type" value="Genomic_DNA"/>
</dbReference>
<dbReference type="InterPro" id="IPR052912">
    <property type="entry name" value="UPF0111_domain"/>
</dbReference>
<protein>
    <submittedName>
        <fullName evidence="2">DUF47 family protein</fullName>
    </submittedName>
    <submittedName>
        <fullName evidence="3">Phosphate transport regulator (Distant homolog of PhoU)</fullName>
    </submittedName>
</protein>
<dbReference type="Pfam" id="PF01865">
    <property type="entry name" value="PhoU_div"/>
    <property type="match status" value="1"/>
</dbReference>
<reference evidence="3 5" key="1">
    <citation type="submission" date="2018-06" db="EMBL/GenBank/DDBJ databases">
        <authorList>
            <consortium name="Pathogen Informatics"/>
            <person name="Doyle S."/>
        </authorList>
    </citation>
    <scope>NUCLEOTIDE SEQUENCE [LARGE SCALE GENOMIC DNA]</scope>
    <source>
        <strain evidence="3 5">NCTC11820</strain>
    </source>
</reference>
<name>A0A2X2YKC1_9ACTO</name>
<evidence type="ECO:0000313" key="3">
    <source>
        <dbReference type="EMBL" id="SQB63481.1"/>
    </source>
</evidence>
<dbReference type="InterPro" id="IPR038078">
    <property type="entry name" value="PhoU-like_sf"/>
</dbReference>
<evidence type="ECO:0000313" key="6">
    <source>
        <dbReference type="Proteomes" id="UP000553981"/>
    </source>
</evidence>
<dbReference type="Proteomes" id="UP000553981">
    <property type="component" value="Unassembled WGS sequence"/>
</dbReference>
<comment type="similarity">
    <text evidence="1">Belongs to the UPF0111 family.</text>
</comment>